<dbReference type="GO" id="GO:0000150">
    <property type="term" value="F:DNA strand exchange activity"/>
    <property type="evidence" value="ECO:0007669"/>
    <property type="project" value="InterPro"/>
</dbReference>
<evidence type="ECO:0000259" key="2">
    <source>
        <dbReference type="PROSITE" id="PS51736"/>
    </source>
</evidence>
<dbReference type="Proteomes" id="UP000247594">
    <property type="component" value="Unassembled WGS sequence"/>
</dbReference>
<protein>
    <submittedName>
        <fullName evidence="3">Resolvase</fullName>
    </submittedName>
</protein>
<sequence>MFARIYMRVSTEEQDLQRQDKLIEDAKQKGFYVVAVYREKISGTTEWEKRPELSRLISDLQQNDVVIAESIDRLTRLEPKKALELINAIQSKGAKIQVPEVFDFDTVSQSLGTSAEVFDPKFLMSDLFSAMQNMFLKLAVSVAHNDFQKRKERQHQGIALARKQRKYRGRQPNIALHHAIIEQRKNGTSIKETAAILNTSESTVLRVWRQRKNNSEQ</sequence>
<dbReference type="SUPFAM" id="SSF53041">
    <property type="entry name" value="Resolvase-like"/>
    <property type="match status" value="1"/>
</dbReference>
<reference evidence="3 4" key="1">
    <citation type="submission" date="2018-06" db="EMBL/GenBank/DDBJ databases">
        <authorList>
            <person name="Teymurazov M."/>
            <person name="Kislichkina A."/>
            <person name="Abaymova A."/>
            <person name="Mukhina T."/>
            <person name="Mayskaya N."/>
            <person name="Svetoch E."/>
            <person name="Bogun A."/>
        </authorList>
    </citation>
    <scope>NUCLEOTIDE SEQUENCE [LARGE SCALE GENOMIC DNA]</scope>
    <source>
        <strain evidence="3 4">SCPM-O-B-8406</strain>
    </source>
</reference>
<dbReference type="Pfam" id="PF00239">
    <property type="entry name" value="Resolvase"/>
    <property type="match status" value="1"/>
</dbReference>
<name>A0AAE5TIS7_AVIPA</name>
<accession>A0AAE5TIS7</accession>
<dbReference type="InterPro" id="IPR006119">
    <property type="entry name" value="Resolv_N"/>
</dbReference>
<dbReference type="AlphaFoldDB" id="A0AAE5TIS7"/>
<evidence type="ECO:0000313" key="3">
    <source>
        <dbReference type="EMBL" id="PXZ39638.1"/>
    </source>
</evidence>
<dbReference type="PANTHER" id="PTHR30461:SF26">
    <property type="entry name" value="RESOLVASE HOMOLOG YNEB"/>
    <property type="match status" value="1"/>
</dbReference>
<comment type="similarity">
    <text evidence="1">Belongs to the site-specific recombinase resolvase family.</text>
</comment>
<proteinExistence type="inferred from homology"/>
<dbReference type="Pfam" id="PF02796">
    <property type="entry name" value="HTH_7"/>
    <property type="match status" value="1"/>
</dbReference>
<evidence type="ECO:0000313" key="4">
    <source>
        <dbReference type="Proteomes" id="UP000247594"/>
    </source>
</evidence>
<dbReference type="GO" id="GO:0003677">
    <property type="term" value="F:DNA binding"/>
    <property type="evidence" value="ECO:0007669"/>
    <property type="project" value="InterPro"/>
</dbReference>
<dbReference type="SMART" id="SM00857">
    <property type="entry name" value="Resolvase"/>
    <property type="match status" value="1"/>
</dbReference>
<dbReference type="InterPro" id="IPR050639">
    <property type="entry name" value="SSR_resolvase"/>
</dbReference>
<gene>
    <name evidence="3" type="ORF">DM482_04850</name>
</gene>
<dbReference type="Gene3D" id="3.40.50.1390">
    <property type="entry name" value="Resolvase, N-terminal catalytic domain"/>
    <property type="match status" value="1"/>
</dbReference>
<organism evidence="3 4">
    <name type="scientific">Avibacterium paragallinarum</name>
    <name type="common">Haemophilus gallinarum</name>
    <dbReference type="NCBI Taxonomy" id="728"/>
    <lineage>
        <taxon>Bacteria</taxon>
        <taxon>Pseudomonadati</taxon>
        <taxon>Pseudomonadota</taxon>
        <taxon>Gammaproteobacteria</taxon>
        <taxon>Pasteurellales</taxon>
        <taxon>Pasteurellaceae</taxon>
        <taxon>Avibacterium</taxon>
    </lineage>
</organism>
<dbReference type="RefSeq" id="WP_110478389.1">
    <property type="nucleotide sequence ID" value="NZ_CP087589.1"/>
</dbReference>
<feature type="domain" description="Resolvase/invertase-type recombinase catalytic" evidence="2">
    <location>
        <begin position="2"/>
        <end position="165"/>
    </location>
</feature>
<comment type="caution">
    <text evidence="3">The sequence shown here is derived from an EMBL/GenBank/DDBJ whole genome shotgun (WGS) entry which is preliminary data.</text>
</comment>
<dbReference type="InterPro" id="IPR036162">
    <property type="entry name" value="Resolvase-like_N_sf"/>
</dbReference>
<evidence type="ECO:0000256" key="1">
    <source>
        <dbReference type="ARBA" id="ARBA00009913"/>
    </source>
</evidence>
<dbReference type="PANTHER" id="PTHR30461">
    <property type="entry name" value="DNA-INVERTASE FROM LAMBDOID PROPHAGE"/>
    <property type="match status" value="1"/>
</dbReference>
<dbReference type="PROSITE" id="PS51736">
    <property type="entry name" value="RECOMBINASES_3"/>
    <property type="match status" value="1"/>
</dbReference>
<dbReference type="EMBL" id="QJPJ01000005">
    <property type="protein sequence ID" value="PXZ39638.1"/>
    <property type="molecule type" value="Genomic_DNA"/>
</dbReference>
<dbReference type="InterPro" id="IPR006120">
    <property type="entry name" value="Resolvase_HTH_dom"/>
</dbReference>